<dbReference type="InterPro" id="IPR018905">
    <property type="entry name" value="A-galactase_NEW3"/>
</dbReference>
<evidence type="ECO:0000313" key="3">
    <source>
        <dbReference type="EMBL" id="MBM7572403.1"/>
    </source>
</evidence>
<dbReference type="RefSeq" id="WP_204500776.1">
    <property type="nucleotide sequence ID" value="NZ_JAFBDR010000017.1"/>
</dbReference>
<dbReference type="PANTHER" id="PTHR39198:SF1">
    <property type="entry name" value="ALPHA-GALACTOSIDASE NEW3 DOMAIN-CONTAINING PROTEIN"/>
    <property type="match status" value="1"/>
</dbReference>
<gene>
    <name evidence="3" type="ORF">JOC48_002907</name>
</gene>
<keyword evidence="4" id="KW-1185">Reference proteome</keyword>
<feature type="transmembrane region" description="Helical" evidence="1">
    <location>
        <begin position="359"/>
        <end position="379"/>
    </location>
</feature>
<evidence type="ECO:0000259" key="2">
    <source>
        <dbReference type="Pfam" id="PF10633"/>
    </source>
</evidence>
<protein>
    <submittedName>
        <fullName evidence="3">Membrane protein</fullName>
    </submittedName>
</protein>
<dbReference type="Proteomes" id="UP001296943">
    <property type="component" value="Unassembled WGS sequence"/>
</dbReference>
<keyword evidence="1" id="KW-1133">Transmembrane helix</keyword>
<keyword evidence="1" id="KW-0472">Membrane</keyword>
<dbReference type="Gene3D" id="2.60.40.10">
    <property type="entry name" value="Immunoglobulins"/>
    <property type="match status" value="2"/>
</dbReference>
<feature type="domain" description="Alpha-galactosidase NEW3" evidence="2">
    <location>
        <begin position="265"/>
        <end position="340"/>
    </location>
</feature>
<proteinExistence type="predicted"/>
<dbReference type="InterPro" id="IPR013783">
    <property type="entry name" value="Ig-like_fold"/>
</dbReference>
<organism evidence="3 4">
    <name type="scientific">Aquibacillus albus</name>
    <dbReference type="NCBI Taxonomy" id="1168171"/>
    <lineage>
        <taxon>Bacteria</taxon>
        <taxon>Bacillati</taxon>
        <taxon>Bacillota</taxon>
        <taxon>Bacilli</taxon>
        <taxon>Bacillales</taxon>
        <taxon>Bacillaceae</taxon>
        <taxon>Aquibacillus</taxon>
    </lineage>
</organism>
<evidence type="ECO:0000313" key="4">
    <source>
        <dbReference type="Proteomes" id="UP001296943"/>
    </source>
</evidence>
<name>A0ABS2N2R7_9BACI</name>
<reference evidence="3 4" key="1">
    <citation type="submission" date="2021-01" db="EMBL/GenBank/DDBJ databases">
        <title>Genomic Encyclopedia of Type Strains, Phase IV (KMG-IV): sequencing the most valuable type-strain genomes for metagenomic binning, comparative biology and taxonomic classification.</title>
        <authorList>
            <person name="Goeker M."/>
        </authorList>
    </citation>
    <scope>NUCLEOTIDE SEQUENCE [LARGE SCALE GENOMIC DNA]</scope>
    <source>
        <strain evidence="3 4">DSM 23711</strain>
    </source>
</reference>
<evidence type="ECO:0000256" key="1">
    <source>
        <dbReference type="SAM" id="Phobius"/>
    </source>
</evidence>
<dbReference type="PANTHER" id="PTHR39198">
    <property type="entry name" value="HYPOTHETICAL MEMBRANE PROTEIN, CONSERVED"/>
    <property type="match status" value="1"/>
</dbReference>
<dbReference type="Pfam" id="PF10633">
    <property type="entry name" value="NPCBM_assoc"/>
    <property type="match status" value="2"/>
</dbReference>
<dbReference type="EMBL" id="JAFBDR010000017">
    <property type="protein sequence ID" value="MBM7572403.1"/>
    <property type="molecule type" value="Genomic_DNA"/>
</dbReference>
<sequence>MLKRIVTVLIVLFMLGTSVVPTKTMASEHITLFTPFTGLSVTPGETIDYSVTVMNDSSQIENVAFEINNLPEGWEHTITASGRDIRQLSIKPNSEEDIDLEISVPLEVEKADYHFVLVARSNGTTLTTLPFLTTVSEQGTFETELSSEQPNLEGHADSTFSYSLDLKNRTADTQNYALNSGAPDGWGVQFQAGSKNVTSVSLEPNESKSITVDVTPPQNIKAGTYEIPIQAATGSTSADTTLEAVITGSYEIKISTPSGRLSTDITAGNDKTIDLVVENTGTAKLSSIDITASTPPNWESEFDMSTIPELEAGASKTIKATLTAPDDAIAGDYVTTFTAETAEASSDAAFRVSVETSTFWGFIGVFIILAVVGGLYYLIRKYGRR</sequence>
<feature type="domain" description="Alpha-galactosidase NEW3" evidence="2">
    <location>
        <begin position="159"/>
        <end position="232"/>
    </location>
</feature>
<keyword evidence="1" id="KW-0812">Transmembrane</keyword>
<accession>A0ABS2N2R7</accession>
<comment type="caution">
    <text evidence="3">The sequence shown here is derived from an EMBL/GenBank/DDBJ whole genome shotgun (WGS) entry which is preliminary data.</text>
</comment>